<keyword evidence="2" id="KW-1185">Reference proteome</keyword>
<dbReference type="InterPro" id="IPR058532">
    <property type="entry name" value="YjbR/MT2646/Rv2570-like"/>
</dbReference>
<name>A0A7X0B0F8_9PROT</name>
<proteinExistence type="predicted"/>
<keyword evidence="1" id="KW-0238">DNA-binding</keyword>
<evidence type="ECO:0000313" key="2">
    <source>
        <dbReference type="Proteomes" id="UP000539175"/>
    </source>
</evidence>
<accession>A0A7X0B0F8</accession>
<dbReference type="InterPro" id="IPR038056">
    <property type="entry name" value="YjbR-like_sf"/>
</dbReference>
<dbReference type="GO" id="GO:0003677">
    <property type="term" value="F:DNA binding"/>
    <property type="evidence" value="ECO:0007669"/>
    <property type="project" value="UniProtKB-KW"/>
</dbReference>
<sequence>MSALDTLLAHALTYPEAWEDHPWGETVVKVRQKIFVFLGREAGEGCHVTVKLPRSGPFALDMPNVAATGYGLGRAGWVTAKFAAGEDVPLDLLRGWVKESYQAVAPKKLATLLGA</sequence>
<comment type="caution">
    <text evidence="1">The sequence shown here is derived from an EMBL/GenBank/DDBJ whole genome shotgun (WGS) entry which is preliminary data.</text>
</comment>
<reference evidence="1 2" key="1">
    <citation type="submission" date="2020-08" db="EMBL/GenBank/DDBJ databases">
        <title>Genomic Encyclopedia of Type Strains, Phase IV (KMG-IV): sequencing the most valuable type-strain genomes for metagenomic binning, comparative biology and taxonomic classification.</title>
        <authorList>
            <person name="Goeker M."/>
        </authorList>
    </citation>
    <scope>NUCLEOTIDE SEQUENCE [LARGE SCALE GENOMIC DNA]</scope>
    <source>
        <strain evidence="1 2">DSM 22198</strain>
    </source>
</reference>
<dbReference type="EMBL" id="JACIIZ010000012">
    <property type="protein sequence ID" value="MBB6253400.1"/>
    <property type="molecule type" value="Genomic_DNA"/>
</dbReference>
<dbReference type="SUPFAM" id="SSF142906">
    <property type="entry name" value="YjbR-like"/>
    <property type="match status" value="1"/>
</dbReference>
<dbReference type="AlphaFoldDB" id="A0A7X0B0F8"/>
<protein>
    <submittedName>
        <fullName evidence="1">Putative DNA-binding protein (MmcQ/YjbR family)</fullName>
    </submittedName>
</protein>
<organism evidence="1 2">
    <name type="scientific">Nitrospirillum iridis</name>
    <dbReference type="NCBI Taxonomy" id="765888"/>
    <lineage>
        <taxon>Bacteria</taxon>
        <taxon>Pseudomonadati</taxon>
        <taxon>Pseudomonadota</taxon>
        <taxon>Alphaproteobacteria</taxon>
        <taxon>Rhodospirillales</taxon>
        <taxon>Azospirillaceae</taxon>
        <taxon>Nitrospirillum</taxon>
    </lineage>
</organism>
<dbReference type="Proteomes" id="UP000539175">
    <property type="component" value="Unassembled WGS sequence"/>
</dbReference>
<gene>
    <name evidence="1" type="ORF">FHS74_003969</name>
</gene>
<dbReference type="Gene3D" id="3.90.1150.30">
    <property type="match status" value="1"/>
</dbReference>
<dbReference type="RefSeq" id="WP_184803859.1">
    <property type="nucleotide sequence ID" value="NZ_JACIIZ010000012.1"/>
</dbReference>
<dbReference type="Pfam" id="PF04237">
    <property type="entry name" value="YjbR"/>
    <property type="match status" value="1"/>
</dbReference>
<evidence type="ECO:0000313" key="1">
    <source>
        <dbReference type="EMBL" id="MBB6253400.1"/>
    </source>
</evidence>